<feature type="compositionally biased region" description="Pro residues" evidence="1">
    <location>
        <begin position="506"/>
        <end position="518"/>
    </location>
</feature>
<feature type="compositionally biased region" description="Basic residues" evidence="1">
    <location>
        <begin position="707"/>
        <end position="718"/>
    </location>
</feature>
<reference evidence="2" key="1">
    <citation type="submission" date="2020-11" db="EMBL/GenBank/DDBJ databases">
        <authorList>
            <consortium name="DOE Joint Genome Institute"/>
            <person name="Ahrendt S."/>
            <person name="Riley R."/>
            <person name="Andreopoulos W."/>
            <person name="Labutti K."/>
            <person name="Pangilinan J."/>
            <person name="Ruiz-Duenas F.J."/>
            <person name="Barrasa J.M."/>
            <person name="Sanchez-Garcia M."/>
            <person name="Camarero S."/>
            <person name="Miyauchi S."/>
            <person name="Serrano A."/>
            <person name="Linde D."/>
            <person name="Babiker R."/>
            <person name="Drula E."/>
            <person name="Ayuso-Fernandez I."/>
            <person name="Pacheco R."/>
            <person name="Padilla G."/>
            <person name="Ferreira P."/>
            <person name="Barriuso J."/>
            <person name="Kellner H."/>
            <person name="Castanera R."/>
            <person name="Alfaro M."/>
            <person name="Ramirez L."/>
            <person name="Pisabarro A.G."/>
            <person name="Kuo A."/>
            <person name="Tritt A."/>
            <person name="Lipzen A."/>
            <person name="He G."/>
            <person name="Yan M."/>
            <person name="Ng V."/>
            <person name="Cullen D."/>
            <person name="Martin F."/>
            <person name="Rosso M.-N."/>
            <person name="Henrissat B."/>
            <person name="Hibbett D."/>
            <person name="Martinez A.T."/>
            <person name="Grigoriev I.V."/>
        </authorList>
    </citation>
    <scope>NUCLEOTIDE SEQUENCE</scope>
    <source>
        <strain evidence="2">AH 40177</strain>
    </source>
</reference>
<organism evidence="2 3">
    <name type="scientific">Rhodocollybia butyracea</name>
    <dbReference type="NCBI Taxonomy" id="206335"/>
    <lineage>
        <taxon>Eukaryota</taxon>
        <taxon>Fungi</taxon>
        <taxon>Dikarya</taxon>
        <taxon>Basidiomycota</taxon>
        <taxon>Agaricomycotina</taxon>
        <taxon>Agaricomycetes</taxon>
        <taxon>Agaricomycetidae</taxon>
        <taxon>Agaricales</taxon>
        <taxon>Marasmiineae</taxon>
        <taxon>Omphalotaceae</taxon>
        <taxon>Rhodocollybia</taxon>
    </lineage>
</organism>
<dbReference type="Proteomes" id="UP000772434">
    <property type="component" value="Unassembled WGS sequence"/>
</dbReference>
<sequence>MDGEMRPTYVERAIQTESPRHLSPVDDSKALNWNDSLNLNDASFSLTVCKRDYKLAQLPFQKPSELNAPSKRVVSLPETSPPSRIKLDTIRDRVVSMSEQVKVSLTSADNSLSSDCFESSIDSSQSQISSDIGNISVRKVRSRLYPHTPSPPSSPESVMIIGNNMHVPTSFLRRKSLQPADDHNAALNKRMNLPSDCITWPNSPPRPIPSLQGPLSLPYARCPSGAEGTIIEGEDMTRTIWGLGRDNGATREPNSEKNPLQQSILVQKPEPSLRTELPTRFHSLSSTPLELKERPRFSGKPFVGDSFSIPTIPHGTSNKPFVHGRSPSQGLGLVWNEPELPNPELHNVNSRPHLKASAPEFIPSGRLPQDSQPRIIHPARSHYIIPKPQLPAIDLAYRYHSQQEGKTPLLESPSSATWSPYLPTPPPIHMDRLPDVWSTEDTVDELRRFIYERIGQQNLSPTDLKQISELARLMNLDRTPSYPSSALSTPIFSPASPSLNIDLHHPGPPPSTPLPPLPLQRSGTGPSPNSSLSRQPRSVPFARLMQRRLPVVLEEPTSPTSEHPPPSPRIERTTFGGNTEAYRPYFARTAGPKSPHIPNVLNTGESLRSRQISSSGGEPFTSRNPEIGDFIQLGPRMSSGISRPVKSQGGFGSENQEKSRKSRSNVPVSSFGLSNKENGLAIGRSTSTDSNKSGKTFDGSSSSRETGRKKAKPKHKKQEHNAGVQPEGLDHTAWLSGPKLDAWLA</sequence>
<comment type="caution">
    <text evidence="2">The sequence shown here is derived from an EMBL/GenBank/DDBJ whole genome shotgun (WGS) entry which is preliminary data.</text>
</comment>
<protein>
    <submittedName>
        <fullName evidence="2">Uncharacterized protein</fullName>
    </submittedName>
</protein>
<evidence type="ECO:0000313" key="3">
    <source>
        <dbReference type="Proteomes" id="UP000772434"/>
    </source>
</evidence>
<dbReference type="OrthoDB" id="2573559at2759"/>
<keyword evidence="3" id="KW-1185">Reference proteome</keyword>
<feature type="compositionally biased region" description="Polar residues" evidence="1">
    <location>
        <begin position="664"/>
        <end position="677"/>
    </location>
</feature>
<gene>
    <name evidence="2" type="ORF">BDP27DRAFT_1369083</name>
</gene>
<feature type="compositionally biased region" description="Polar residues" evidence="1">
    <location>
        <begin position="684"/>
        <end position="704"/>
    </location>
</feature>
<feature type="compositionally biased region" description="Polar residues" evidence="1">
    <location>
        <begin position="600"/>
        <end position="624"/>
    </location>
</feature>
<dbReference type="AlphaFoldDB" id="A0A9P5PBR5"/>
<accession>A0A9P5PBR5</accession>
<dbReference type="EMBL" id="JADNRY010000181">
    <property type="protein sequence ID" value="KAF9062121.1"/>
    <property type="molecule type" value="Genomic_DNA"/>
</dbReference>
<feature type="region of interest" description="Disordered" evidence="1">
    <location>
        <begin position="498"/>
        <end position="539"/>
    </location>
</feature>
<proteinExistence type="predicted"/>
<evidence type="ECO:0000256" key="1">
    <source>
        <dbReference type="SAM" id="MobiDB-lite"/>
    </source>
</evidence>
<feature type="region of interest" description="Disordered" evidence="1">
    <location>
        <begin position="588"/>
        <end position="745"/>
    </location>
</feature>
<feature type="compositionally biased region" description="Polar residues" evidence="1">
    <location>
        <begin position="521"/>
        <end position="536"/>
    </location>
</feature>
<evidence type="ECO:0000313" key="2">
    <source>
        <dbReference type="EMBL" id="KAF9062121.1"/>
    </source>
</evidence>
<feature type="region of interest" description="Disordered" evidence="1">
    <location>
        <begin position="553"/>
        <end position="575"/>
    </location>
</feature>
<name>A0A9P5PBR5_9AGAR</name>